<evidence type="ECO:0000313" key="3">
    <source>
        <dbReference type="Proteomes" id="UP000824120"/>
    </source>
</evidence>
<feature type="compositionally biased region" description="Basic and acidic residues" evidence="1">
    <location>
        <begin position="14"/>
        <end position="24"/>
    </location>
</feature>
<keyword evidence="3" id="KW-1185">Reference proteome</keyword>
<evidence type="ECO:0000256" key="1">
    <source>
        <dbReference type="SAM" id="MobiDB-lite"/>
    </source>
</evidence>
<dbReference type="Proteomes" id="UP000824120">
    <property type="component" value="Chromosome 3"/>
</dbReference>
<feature type="region of interest" description="Disordered" evidence="1">
    <location>
        <begin position="1"/>
        <end position="26"/>
    </location>
</feature>
<evidence type="ECO:0000313" key="2">
    <source>
        <dbReference type="EMBL" id="KAG5616121.1"/>
    </source>
</evidence>
<dbReference type="EMBL" id="JACXVP010000003">
    <property type="protein sequence ID" value="KAG5616121.1"/>
    <property type="molecule type" value="Genomic_DNA"/>
</dbReference>
<feature type="compositionally biased region" description="Basic residues" evidence="1">
    <location>
        <begin position="1"/>
        <end position="13"/>
    </location>
</feature>
<accession>A0A9J5ZV39</accession>
<organism evidence="2 3">
    <name type="scientific">Solanum commersonii</name>
    <name type="common">Commerson's wild potato</name>
    <name type="synonym">Commerson's nightshade</name>
    <dbReference type="NCBI Taxonomy" id="4109"/>
    <lineage>
        <taxon>Eukaryota</taxon>
        <taxon>Viridiplantae</taxon>
        <taxon>Streptophyta</taxon>
        <taxon>Embryophyta</taxon>
        <taxon>Tracheophyta</taxon>
        <taxon>Spermatophyta</taxon>
        <taxon>Magnoliopsida</taxon>
        <taxon>eudicotyledons</taxon>
        <taxon>Gunneridae</taxon>
        <taxon>Pentapetalae</taxon>
        <taxon>asterids</taxon>
        <taxon>lamiids</taxon>
        <taxon>Solanales</taxon>
        <taxon>Solanaceae</taxon>
        <taxon>Solanoideae</taxon>
        <taxon>Solaneae</taxon>
        <taxon>Solanum</taxon>
    </lineage>
</organism>
<comment type="caution">
    <text evidence="2">The sequence shown here is derived from an EMBL/GenBank/DDBJ whole genome shotgun (WGS) entry which is preliminary data.</text>
</comment>
<gene>
    <name evidence="2" type="ORF">H5410_015945</name>
</gene>
<name>A0A9J5ZV39_SOLCO</name>
<protein>
    <submittedName>
        <fullName evidence="2">Uncharacterized protein</fullName>
    </submittedName>
</protein>
<sequence length="59" mass="7120">MYEKKKKKKMKRTERKESKQERSRRGIQWEAGGKSFISPFGTARWWLSSSFGSHQNWLN</sequence>
<reference evidence="2 3" key="1">
    <citation type="submission" date="2020-09" db="EMBL/GenBank/DDBJ databases">
        <title>De no assembly of potato wild relative species, Solanum commersonii.</title>
        <authorList>
            <person name="Cho K."/>
        </authorList>
    </citation>
    <scope>NUCLEOTIDE SEQUENCE [LARGE SCALE GENOMIC DNA]</scope>
    <source>
        <strain evidence="2">LZ3.2</strain>
        <tissue evidence="2">Leaf</tissue>
    </source>
</reference>
<proteinExistence type="predicted"/>
<dbReference type="AlphaFoldDB" id="A0A9J5ZV39"/>